<dbReference type="SUPFAM" id="SSF46689">
    <property type="entry name" value="Homeodomain-like"/>
    <property type="match status" value="1"/>
</dbReference>
<dbReference type="Gene3D" id="1.10.357.10">
    <property type="entry name" value="Tetracycline Repressor, domain 2"/>
    <property type="match status" value="1"/>
</dbReference>
<dbReference type="EMBL" id="CAJEWA010000004">
    <property type="protein sequence ID" value="CAD2071213.1"/>
    <property type="molecule type" value="Genomic_DNA"/>
</dbReference>
<sequence length="189" mass="22550">MSKNDLRIVKTKDALHQALLQLLNDKDLDEISITEICKKAKINRGTFYLHYGQIEDVFEEYFKEITLDLASSYKEPYRRAAILNVDELDSSTIRIFHHIEKFKPFYEIIFSRKVPLRYYYMLFDEIDKLFLEDMDKQQGDFNHEMFASYQSNAIIGMIINWYKNGFSYSADYLNDQLVKILNVNKKRPL</sequence>
<dbReference type="RefSeq" id="WP_184283459.1">
    <property type="nucleotide sequence ID" value="NZ_BMCO01000002.1"/>
</dbReference>
<evidence type="ECO:0000313" key="7">
    <source>
        <dbReference type="Proteomes" id="UP000545588"/>
    </source>
</evidence>
<dbReference type="AlphaFoldDB" id="A0A6V7R2J5"/>
<accession>A0A6V7R2J5</accession>
<evidence type="ECO:0000313" key="4">
    <source>
        <dbReference type="EMBL" id="CAD2071213.1"/>
    </source>
</evidence>
<feature type="DNA-binding region" description="H-T-H motif" evidence="2">
    <location>
        <begin position="32"/>
        <end position="51"/>
    </location>
</feature>
<dbReference type="Pfam" id="PF14278">
    <property type="entry name" value="TetR_C_8"/>
    <property type="match status" value="1"/>
</dbReference>
<reference evidence="4 6" key="1">
    <citation type="submission" date="2020-07" db="EMBL/GenBank/DDBJ databases">
        <authorList>
            <person name="Criscuolo A."/>
        </authorList>
    </citation>
    <scope>NUCLEOTIDE SEQUENCE [LARGE SCALE GENOMIC DNA]</scope>
    <source>
        <strain evidence="4">CIP111751</strain>
    </source>
</reference>
<dbReference type="InterPro" id="IPR050624">
    <property type="entry name" value="HTH-type_Tx_Regulator"/>
</dbReference>
<reference evidence="5 7" key="2">
    <citation type="submission" date="2020-08" db="EMBL/GenBank/DDBJ databases">
        <title>Genomic Encyclopedia of Type Strains, Phase IV (KMG-IV): sequencing the most valuable type-strain genomes for metagenomic binning, comparative biology and taxonomic classification.</title>
        <authorList>
            <person name="Goeker M."/>
        </authorList>
    </citation>
    <scope>NUCLEOTIDE SEQUENCE [LARGE SCALE GENOMIC DNA]</scope>
    <source>
        <strain evidence="5 7">DSM 22419</strain>
    </source>
</reference>
<keyword evidence="1 2" id="KW-0238">DNA-binding</keyword>
<dbReference type="Proteomes" id="UP000534001">
    <property type="component" value="Unassembled WGS sequence"/>
</dbReference>
<feature type="domain" description="HTH tetR-type" evidence="3">
    <location>
        <begin position="9"/>
        <end position="69"/>
    </location>
</feature>
<dbReference type="Proteomes" id="UP000545588">
    <property type="component" value="Unassembled WGS sequence"/>
</dbReference>
<name>A0A6V7R2J5_9STAP</name>
<dbReference type="EMBL" id="JACHFF010000002">
    <property type="protein sequence ID" value="MBB6423645.1"/>
    <property type="molecule type" value="Genomic_DNA"/>
</dbReference>
<dbReference type="PROSITE" id="PS50977">
    <property type="entry name" value="HTH_TETR_2"/>
    <property type="match status" value="1"/>
</dbReference>
<protein>
    <submittedName>
        <fullName evidence="5">AcrR family transcriptional regulator</fullName>
    </submittedName>
</protein>
<dbReference type="InterPro" id="IPR009057">
    <property type="entry name" value="Homeodomain-like_sf"/>
</dbReference>
<evidence type="ECO:0000259" key="3">
    <source>
        <dbReference type="PROSITE" id="PS50977"/>
    </source>
</evidence>
<gene>
    <name evidence="5" type="ORF">HNR41_001617</name>
    <name evidence="4" type="ORF">JEOCOQ751_00164</name>
</gene>
<dbReference type="Pfam" id="PF00440">
    <property type="entry name" value="TetR_N"/>
    <property type="match status" value="1"/>
</dbReference>
<comment type="caution">
    <text evidence="4">The sequence shown here is derived from an EMBL/GenBank/DDBJ whole genome shotgun (WGS) entry which is preliminary data.</text>
</comment>
<keyword evidence="7" id="KW-1185">Reference proteome</keyword>
<dbReference type="PANTHER" id="PTHR43479:SF7">
    <property type="entry name" value="TETR-FAMILY TRANSCRIPTIONAL REGULATOR"/>
    <property type="match status" value="1"/>
</dbReference>
<dbReference type="PANTHER" id="PTHR43479">
    <property type="entry name" value="ACREF/ENVCD OPERON REPRESSOR-RELATED"/>
    <property type="match status" value="1"/>
</dbReference>
<organism evidence="4 6">
    <name type="scientific">Jeotgalicoccus coquinae</name>
    <dbReference type="NCBI Taxonomy" id="709509"/>
    <lineage>
        <taxon>Bacteria</taxon>
        <taxon>Bacillati</taxon>
        <taxon>Bacillota</taxon>
        <taxon>Bacilli</taxon>
        <taxon>Bacillales</taxon>
        <taxon>Staphylococcaceae</taxon>
        <taxon>Jeotgalicoccus</taxon>
    </lineage>
</organism>
<dbReference type="GO" id="GO:0003677">
    <property type="term" value="F:DNA binding"/>
    <property type="evidence" value="ECO:0007669"/>
    <property type="project" value="UniProtKB-UniRule"/>
</dbReference>
<evidence type="ECO:0000256" key="2">
    <source>
        <dbReference type="PROSITE-ProRule" id="PRU00335"/>
    </source>
</evidence>
<dbReference type="InterPro" id="IPR001647">
    <property type="entry name" value="HTH_TetR"/>
</dbReference>
<proteinExistence type="predicted"/>
<dbReference type="InterPro" id="IPR039532">
    <property type="entry name" value="TetR_C_Firmicutes"/>
</dbReference>
<evidence type="ECO:0000256" key="1">
    <source>
        <dbReference type="ARBA" id="ARBA00023125"/>
    </source>
</evidence>
<evidence type="ECO:0000313" key="5">
    <source>
        <dbReference type="EMBL" id="MBB6423645.1"/>
    </source>
</evidence>
<evidence type="ECO:0000313" key="6">
    <source>
        <dbReference type="Proteomes" id="UP000534001"/>
    </source>
</evidence>